<protein>
    <submittedName>
        <fullName evidence="1">Uncharacterized protein</fullName>
    </submittedName>
</protein>
<reference evidence="2" key="1">
    <citation type="journal article" date="2017" name="Nat. Ecol. Evol.">
        <title>Genome expansion and lineage-specific genetic innovations in the forest pathogenic fungi Armillaria.</title>
        <authorList>
            <person name="Sipos G."/>
            <person name="Prasanna A.N."/>
            <person name="Walter M.C."/>
            <person name="O'Connor E."/>
            <person name="Balint B."/>
            <person name="Krizsan K."/>
            <person name="Kiss B."/>
            <person name="Hess J."/>
            <person name="Varga T."/>
            <person name="Slot J."/>
            <person name="Riley R."/>
            <person name="Boka B."/>
            <person name="Rigling D."/>
            <person name="Barry K."/>
            <person name="Lee J."/>
            <person name="Mihaltcheva S."/>
            <person name="LaButti K."/>
            <person name="Lipzen A."/>
            <person name="Waldron R."/>
            <person name="Moloney N.M."/>
            <person name="Sperisen C."/>
            <person name="Kredics L."/>
            <person name="Vagvoelgyi C."/>
            <person name="Patrignani A."/>
            <person name="Fitzpatrick D."/>
            <person name="Nagy I."/>
            <person name="Doyle S."/>
            <person name="Anderson J.B."/>
            <person name="Grigoriev I.V."/>
            <person name="Gueldener U."/>
            <person name="Muensterkoetter M."/>
            <person name="Nagy L.G."/>
        </authorList>
    </citation>
    <scope>NUCLEOTIDE SEQUENCE [LARGE SCALE GENOMIC DNA]</scope>
    <source>
        <strain evidence="2">C18/9</strain>
    </source>
</reference>
<keyword evidence="2" id="KW-1185">Reference proteome</keyword>
<evidence type="ECO:0000313" key="1">
    <source>
        <dbReference type="EMBL" id="SJL16875.1"/>
    </source>
</evidence>
<proteinExistence type="predicted"/>
<dbReference type="AlphaFoldDB" id="A0A284S791"/>
<gene>
    <name evidence="1" type="ORF">ARMOST_20405</name>
</gene>
<name>A0A284S791_ARMOS</name>
<dbReference type="EMBL" id="FUEG01000038">
    <property type="protein sequence ID" value="SJL16875.1"/>
    <property type="molecule type" value="Genomic_DNA"/>
</dbReference>
<organism evidence="1 2">
    <name type="scientific">Armillaria ostoyae</name>
    <name type="common">Armillaria root rot fungus</name>
    <dbReference type="NCBI Taxonomy" id="47428"/>
    <lineage>
        <taxon>Eukaryota</taxon>
        <taxon>Fungi</taxon>
        <taxon>Dikarya</taxon>
        <taxon>Basidiomycota</taxon>
        <taxon>Agaricomycotina</taxon>
        <taxon>Agaricomycetes</taxon>
        <taxon>Agaricomycetidae</taxon>
        <taxon>Agaricales</taxon>
        <taxon>Marasmiineae</taxon>
        <taxon>Physalacriaceae</taxon>
        <taxon>Armillaria</taxon>
    </lineage>
</organism>
<sequence>MPRPPMKRNGETQVAVMAPQIGRRAYSRRLYPRSAWARLSLRPRYATTLFHLSLFILSLDGCKYTTERHYLAQFHPIPSLEDAYCTAVLVFDNDTPALQRKITLLVSTLTAHPRLAASNDDRLYRSERTHYKIGLTDVEGGIADGGERSAKKNVKVGYQNIPSLGAARYQDRALSSVKPPESQDD</sequence>
<dbReference type="Proteomes" id="UP000219338">
    <property type="component" value="Unassembled WGS sequence"/>
</dbReference>
<accession>A0A284S791</accession>
<evidence type="ECO:0000313" key="2">
    <source>
        <dbReference type="Proteomes" id="UP000219338"/>
    </source>
</evidence>